<dbReference type="Pfam" id="PF00005">
    <property type="entry name" value="ABC_tran"/>
    <property type="match status" value="1"/>
</dbReference>
<feature type="transmembrane region" description="Helical" evidence="12">
    <location>
        <begin position="452"/>
        <end position="469"/>
    </location>
</feature>
<evidence type="ECO:0000256" key="10">
    <source>
        <dbReference type="ARBA" id="ARBA00039188"/>
    </source>
</evidence>
<feature type="compositionally biased region" description="Low complexity" evidence="11">
    <location>
        <begin position="31"/>
        <end position="41"/>
    </location>
</feature>
<feature type="region of interest" description="Disordered" evidence="11">
    <location>
        <begin position="1"/>
        <end position="41"/>
    </location>
</feature>
<dbReference type="PANTHER" id="PTHR48041:SF129">
    <property type="entry name" value="PROTEIN WHITE"/>
    <property type="match status" value="1"/>
</dbReference>
<dbReference type="GO" id="GO:0005886">
    <property type="term" value="C:plasma membrane"/>
    <property type="evidence" value="ECO:0007669"/>
    <property type="project" value="TreeGrafter"/>
</dbReference>
<dbReference type="InterPro" id="IPR003439">
    <property type="entry name" value="ABC_transporter-like_ATP-bd"/>
</dbReference>
<evidence type="ECO:0000256" key="4">
    <source>
        <dbReference type="ARBA" id="ARBA00022474"/>
    </source>
</evidence>
<dbReference type="GO" id="GO:0030659">
    <property type="term" value="C:cytoplasmic vesicle membrane"/>
    <property type="evidence" value="ECO:0007669"/>
    <property type="project" value="TreeGrafter"/>
</dbReference>
<dbReference type="InterPro" id="IPR043926">
    <property type="entry name" value="ABCG_dom"/>
</dbReference>
<evidence type="ECO:0000256" key="12">
    <source>
        <dbReference type="SAM" id="Phobius"/>
    </source>
</evidence>
<dbReference type="NCBIfam" id="TIGR00955">
    <property type="entry name" value="3a01204"/>
    <property type="match status" value="1"/>
</dbReference>
<dbReference type="PANTHER" id="PTHR48041">
    <property type="entry name" value="ABC TRANSPORTER G FAMILY MEMBER 28"/>
    <property type="match status" value="1"/>
</dbReference>
<dbReference type="CDD" id="cd03213">
    <property type="entry name" value="ABCG_EPDR"/>
    <property type="match status" value="1"/>
</dbReference>
<evidence type="ECO:0000256" key="2">
    <source>
        <dbReference type="ARBA" id="ARBA00005814"/>
    </source>
</evidence>
<dbReference type="PROSITE" id="PS00211">
    <property type="entry name" value="ABC_TRANSPORTER_1"/>
    <property type="match status" value="1"/>
</dbReference>
<evidence type="ECO:0000313" key="14">
    <source>
        <dbReference type="EMBL" id="JAS11026.1"/>
    </source>
</evidence>
<dbReference type="InterPro" id="IPR003593">
    <property type="entry name" value="AAA+_ATPase"/>
</dbReference>
<feature type="transmembrane region" description="Helical" evidence="12">
    <location>
        <begin position="587"/>
        <end position="609"/>
    </location>
</feature>
<feature type="domain" description="ABC transporter" evidence="13">
    <location>
        <begin position="106"/>
        <end position="351"/>
    </location>
</feature>
<evidence type="ECO:0000256" key="8">
    <source>
        <dbReference type="ARBA" id="ARBA00022989"/>
    </source>
</evidence>
<dbReference type="GO" id="GO:0031409">
    <property type="term" value="F:pigment binding"/>
    <property type="evidence" value="ECO:0007669"/>
    <property type="project" value="UniProtKB-KW"/>
</dbReference>
<evidence type="ECO:0000256" key="9">
    <source>
        <dbReference type="ARBA" id="ARBA00023136"/>
    </source>
</evidence>
<dbReference type="Pfam" id="PF19055">
    <property type="entry name" value="ABC2_membrane_7"/>
    <property type="match status" value="1"/>
</dbReference>
<gene>
    <name evidence="14" type="ORF">g.16530</name>
</gene>
<dbReference type="SMART" id="SM00382">
    <property type="entry name" value="AAA"/>
    <property type="match status" value="1"/>
</dbReference>
<evidence type="ECO:0000256" key="5">
    <source>
        <dbReference type="ARBA" id="ARBA00022692"/>
    </source>
</evidence>
<organism evidence="14">
    <name type="scientific">Clastoptera arizonana</name>
    <name type="common">Arizona spittle bug</name>
    <dbReference type="NCBI Taxonomy" id="38151"/>
    <lineage>
        <taxon>Eukaryota</taxon>
        <taxon>Metazoa</taxon>
        <taxon>Ecdysozoa</taxon>
        <taxon>Arthropoda</taxon>
        <taxon>Hexapoda</taxon>
        <taxon>Insecta</taxon>
        <taxon>Pterygota</taxon>
        <taxon>Neoptera</taxon>
        <taxon>Paraneoptera</taxon>
        <taxon>Hemiptera</taxon>
        <taxon>Auchenorrhyncha</taxon>
        <taxon>Cercopoidea</taxon>
        <taxon>Clastopteridae</taxon>
        <taxon>Clastoptera</taxon>
    </lineage>
</organism>
<sequence>MPTEERAPLLIEAKANGPPKPTYSSINQKKSNSNGTSNGNSTDYALYMDTFKKPDNTTWTYQNGGGSGSSSPSSTGSFPKDNITYTWSNVNVFTTSGLRQRMSFVEKMKNLLNRSNQFYQRKHILKNVTGVAYPGELMALMGSSGAGKTTLLNSLTFRAPATLSVTGYRAINGVPVSANKFAALSAYIQQDDLFIGTLTVREHLIFQALVRMDRHIPYAQRMARVEEVISELTLTRCQNTIIGVTGKLKGISGGEMKRLSFASEVLTDPPLMFCDEPTSGLDSHMAQNVITVLKSLANKGKTIICTIHQPSSEVYAMFDKILLMAEGRVAFLGTPTEAIDFFKTMGAPCPSHYNPADFFIQLLAIIPTAEESCRNMIEMVCDSFTTSEYGAKIASVAEIKNITEEKTIWSWSEPWGHAESNYKASWYAQFKAVLWRSWLSVMKEPTLIKVRMLQTIMVAVMVGVMYFGQDLDQDGVMNINGALFICISNMTFQNLFSVINVFCSELPVFLREHNNGMYRTDVYFLCKTLAEVPIFLALPVIFTSVMYYLVGLNPSWIHYLTATAVLTLVSNVATSFGYAISCISSNISVALSIGPPIVIPFMLFGGFFLNVGSVPPYFEWLSHLSWFKYGNEALMINQWENIDYIGCTRKNTTCPKDGHIVLQTYNFKESNFFSDFLCLFLLIIGFRVIAFLALLYRSSKGR</sequence>
<dbReference type="SUPFAM" id="SSF52540">
    <property type="entry name" value="P-loop containing nucleoside triphosphate hydrolases"/>
    <property type="match status" value="1"/>
</dbReference>
<evidence type="ECO:0000256" key="7">
    <source>
        <dbReference type="ARBA" id="ARBA00022840"/>
    </source>
</evidence>
<protein>
    <recommendedName>
        <fullName evidence="10">Protein white</fullName>
    </recommendedName>
</protein>
<dbReference type="Gene3D" id="3.40.50.300">
    <property type="entry name" value="P-loop containing nucleotide triphosphate hydrolases"/>
    <property type="match status" value="1"/>
</dbReference>
<comment type="subcellular location">
    <subcellularLocation>
        <location evidence="1">Membrane</location>
        <topology evidence="1">Multi-pass membrane protein</topology>
    </subcellularLocation>
</comment>
<dbReference type="InterPro" id="IPR050352">
    <property type="entry name" value="ABCG_transporters"/>
</dbReference>
<feature type="transmembrane region" description="Helical" evidence="12">
    <location>
        <begin position="524"/>
        <end position="550"/>
    </location>
</feature>
<dbReference type="PROSITE" id="PS50893">
    <property type="entry name" value="ABC_TRANSPORTER_2"/>
    <property type="match status" value="1"/>
</dbReference>
<keyword evidence="5 12" id="KW-0812">Transmembrane</keyword>
<keyword evidence="8 12" id="KW-1133">Transmembrane helix</keyword>
<dbReference type="GO" id="GO:0140359">
    <property type="term" value="F:ABC-type transporter activity"/>
    <property type="evidence" value="ECO:0007669"/>
    <property type="project" value="InterPro"/>
</dbReference>
<dbReference type="GO" id="GO:0005524">
    <property type="term" value="F:ATP binding"/>
    <property type="evidence" value="ECO:0007669"/>
    <property type="project" value="UniProtKB-KW"/>
</dbReference>
<dbReference type="InterPro" id="IPR013525">
    <property type="entry name" value="ABC2_TM"/>
</dbReference>
<dbReference type="FunFam" id="3.40.50.300:FF:001225">
    <property type="entry name" value="ATP-binding cassette sub-family G member"/>
    <property type="match status" value="1"/>
</dbReference>
<evidence type="ECO:0000259" key="13">
    <source>
        <dbReference type="PROSITE" id="PS50893"/>
    </source>
</evidence>
<dbReference type="AlphaFoldDB" id="A0A1B6CC40"/>
<evidence type="ECO:0000256" key="1">
    <source>
        <dbReference type="ARBA" id="ARBA00004141"/>
    </source>
</evidence>
<name>A0A1B6CC40_9HEMI</name>
<comment type="similarity">
    <text evidence="2">Belongs to the ABC transporter superfamily. ABCG family. Eye pigment precursor importer (TC 3.A.1.204) subfamily.</text>
</comment>
<keyword evidence="7" id="KW-0067">ATP-binding</keyword>
<reference evidence="14" key="1">
    <citation type="submission" date="2015-12" db="EMBL/GenBank/DDBJ databases">
        <title>De novo transcriptome assembly of four potential Pierce s Disease insect vectors from Arizona vineyards.</title>
        <authorList>
            <person name="Tassone E.E."/>
        </authorList>
    </citation>
    <scope>NUCLEOTIDE SEQUENCE</scope>
</reference>
<dbReference type="InterPro" id="IPR027417">
    <property type="entry name" value="P-loop_NTPase"/>
</dbReference>
<feature type="region of interest" description="Disordered" evidence="11">
    <location>
        <begin position="58"/>
        <end position="78"/>
    </location>
</feature>
<dbReference type="EMBL" id="GEDC01026272">
    <property type="protein sequence ID" value="JAS11026.1"/>
    <property type="molecule type" value="Transcribed_RNA"/>
</dbReference>
<evidence type="ECO:0000256" key="6">
    <source>
        <dbReference type="ARBA" id="ARBA00022741"/>
    </source>
</evidence>
<feature type="transmembrane region" description="Helical" evidence="12">
    <location>
        <begin position="672"/>
        <end position="696"/>
    </location>
</feature>
<proteinExistence type="inferred from homology"/>
<dbReference type="Pfam" id="PF01061">
    <property type="entry name" value="ABC2_membrane"/>
    <property type="match status" value="1"/>
</dbReference>
<feature type="transmembrane region" description="Helical" evidence="12">
    <location>
        <begin position="556"/>
        <end position="580"/>
    </location>
</feature>
<keyword evidence="4" id="KW-0608">Pigment</keyword>
<keyword evidence="9 12" id="KW-0472">Membrane</keyword>
<dbReference type="InterPro" id="IPR017871">
    <property type="entry name" value="ABC_transporter-like_CS"/>
</dbReference>
<dbReference type="GO" id="GO:0016887">
    <property type="term" value="F:ATP hydrolysis activity"/>
    <property type="evidence" value="ECO:0007669"/>
    <property type="project" value="InterPro"/>
</dbReference>
<evidence type="ECO:0000256" key="3">
    <source>
        <dbReference type="ARBA" id="ARBA00022448"/>
    </source>
</evidence>
<dbReference type="InterPro" id="IPR005284">
    <property type="entry name" value="Pigment_permease/Abcg"/>
</dbReference>
<evidence type="ECO:0000256" key="11">
    <source>
        <dbReference type="SAM" id="MobiDB-lite"/>
    </source>
</evidence>
<keyword evidence="6" id="KW-0547">Nucleotide-binding</keyword>
<accession>A0A1B6CC40</accession>
<keyword evidence="3" id="KW-0813">Transport</keyword>